<dbReference type="GO" id="GO:0003700">
    <property type="term" value="F:DNA-binding transcription factor activity"/>
    <property type="evidence" value="ECO:0007669"/>
    <property type="project" value="InterPro"/>
</dbReference>
<dbReference type="EMBL" id="CP120956">
    <property type="protein sequence ID" value="WFF80556.1"/>
    <property type="molecule type" value="Genomic_DNA"/>
</dbReference>
<dbReference type="Proteomes" id="UP001219066">
    <property type="component" value="Chromosome"/>
</dbReference>
<dbReference type="InterPro" id="IPR000847">
    <property type="entry name" value="LysR_HTH_N"/>
</dbReference>
<dbReference type="InterPro" id="IPR005119">
    <property type="entry name" value="LysR_subst-bd"/>
</dbReference>
<proteinExistence type="inferred from homology"/>
<evidence type="ECO:0000256" key="2">
    <source>
        <dbReference type="ARBA" id="ARBA00023015"/>
    </source>
</evidence>
<protein>
    <submittedName>
        <fullName evidence="6">LysR substrate-binding domain-containing protein</fullName>
    </submittedName>
</protein>
<evidence type="ECO:0000313" key="6">
    <source>
        <dbReference type="EMBL" id="WFF80556.1"/>
    </source>
</evidence>
<name>A0AAX3SKQ3_9BURK</name>
<dbReference type="PANTHER" id="PTHR30537:SF26">
    <property type="entry name" value="GLYCINE CLEAVAGE SYSTEM TRANSCRIPTIONAL ACTIVATOR"/>
    <property type="match status" value="1"/>
</dbReference>
<keyword evidence="2" id="KW-0805">Transcription regulation</keyword>
<dbReference type="Pfam" id="PF03466">
    <property type="entry name" value="LysR_substrate"/>
    <property type="match status" value="1"/>
</dbReference>
<dbReference type="PRINTS" id="PR00039">
    <property type="entry name" value="HTHLYSR"/>
</dbReference>
<dbReference type="GO" id="GO:0006351">
    <property type="term" value="P:DNA-templated transcription"/>
    <property type="evidence" value="ECO:0007669"/>
    <property type="project" value="TreeGrafter"/>
</dbReference>
<dbReference type="Gene3D" id="3.40.190.10">
    <property type="entry name" value="Periplasmic binding protein-like II"/>
    <property type="match status" value="2"/>
</dbReference>
<accession>A0AAX3SKQ3</accession>
<dbReference type="Pfam" id="PF00126">
    <property type="entry name" value="HTH_1"/>
    <property type="match status" value="1"/>
</dbReference>
<keyword evidence="4" id="KW-0804">Transcription</keyword>
<gene>
    <name evidence="6" type="ORF">PYR84_27065</name>
</gene>
<dbReference type="PROSITE" id="PS50931">
    <property type="entry name" value="HTH_LYSR"/>
    <property type="match status" value="1"/>
</dbReference>
<dbReference type="AlphaFoldDB" id="A0AAX3SKQ3"/>
<dbReference type="FunFam" id="1.10.10.10:FF:000001">
    <property type="entry name" value="LysR family transcriptional regulator"/>
    <property type="match status" value="1"/>
</dbReference>
<dbReference type="GO" id="GO:0043565">
    <property type="term" value="F:sequence-specific DNA binding"/>
    <property type="evidence" value="ECO:0007669"/>
    <property type="project" value="TreeGrafter"/>
</dbReference>
<dbReference type="InterPro" id="IPR036390">
    <property type="entry name" value="WH_DNA-bd_sf"/>
</dbReference>
<sequence length="323" mass="35839">MVCHLPANIRSKQRSIFQAALSATQLDMAPDPLPPLPALRFFEATARHGSVTRAAAELHVTPGAVTLQIRKLETFLGCSLFERQARGMVLTAEGNAYVAACQEALALIRQASSRLRRGQQVRILLSCTPGFAVQWLVPRLQSFQDEAPTVDVQISTTNRKVDLWHEDVHFAVRHGLGETPQGACSVPLLTDELVPVCSPRLIAPRRRAVLTDITSSRLLHDEHREDWRLWCLSANVQDIDTQRGMVFAGSNGVVEAALGGRGVALVRRSLIEPELAARRLVEVQVPALRTPLGYHLLYREATLRASPMRAFFDWLVKQARLSQ</sequence>
<dbReference type="InterPro" id="IPR058163">
    <property type="entry name" value="LysR-type_TF_proteobact-type"/>
</dbReference>
<evidence type="ECO:0000256" key="3">
    <source>
        <dbReference type="ARBA" id="ARBA00023125"/>
    </source>
</evidence>
<dbReference type="SUPFAM" id="SSF46785">
    <property type="entry name" value="Winged helix' DNA-binding domain"/>
    <property type="match status" value="1"/>
</dbReference>
<evidence type="ECO:0000313" key="7">
    <source>
        <dbReference type="Proteomes" id="UP001219066"/>
    </source>
</evidence>
<reference evidence="6" key="1">
    <citation type="submission" date="2023-03" db="EMBL/GenBank/DDBJ databases">
        <title>Synergistic degradation of erythromycin by symbiotic bacteria Ery-6A and Ery-6B and application in simulated water remediation.</title>
        <authorList>
            <person name="Xu S."/>
        </authorList>
    </citation>
    <scope>NUCLEOTIDE SEQUENCE</scope>
    <source>
        <strain evidence="6">Ery-6A</strain>
    </source>
</reference>
<dbReference type="CDD" id="cd08432">
    <property type="entry name" value="PBP2_GcdR_TrpI_HvrB_AmpR_like"/>
    <property type="match status" value="1"/>
</dbReference>
<dbReference type="SUPFAM" id="SSF53850">
    <property type="entry name" value="Periplasmic binding protein-like II"/>
    <property type="match status" value="1"/>
</dbReference>
<dbReference type="InterPro" id="IPR036388">
    <property type="entry name" value="WH-like_DNA-bd_sf"/>
</dbReference>
<dbReference type="PANTHER" id="PTHR30537">
    <property type="entry name" value="HTH-TYPE TRANSCRIPTIONAL REGULATOR"/>
    <property type="match status" value="1"/>
</dbReference>
<evidence type="ECO:0000256" key="1">
    <source>
        <dbReference type="ARBA" id="ARBA00009437"/>
    </source>
</evidence>
<dbReference type="RefSeq" id="WP_277849039.1">
    <property type="nucleotide sequence ID" value="NZ_CP120956.1"/>
</dbReference>
<dbReference type="Gene3D" id="1.10.10.10">
    <property type="entry name" value="Winged helix-like DNA-binding domain superfamily/Winged helix DNA-binding domain"/>
    <property type="match status" value="1"/>
</dbReference>
<evidence type="ECO:0000256" key="4">
    <source>
        <dbReference type="ARBA" id="ARBA00023163"/>
    </source>
</evidence>
<evidence type="ECO:0000259" key="5">
    <source>
        <dbReference type="PROSITE" id="PS50931"/>
    </source>
</evidence>
<organism evidence="6 7">
    <name type="scientific">Delftia tsuruhatensis</name>
    <dbReference type="NCBI Taxonomy" id="180282"/>
    <lineage>
        <taxon>Bacteria</taxon>
        <taxon>Pseudomonadati</taxon>
        <taxon>Pseudomonadota</taxon>
        <taxon>Betaproteobacteria</taxon>
        <taxon>Burkholderiales</taxon>
        <taxon>Comamonadaceae</taxon>
        <taxon>Delftia</taxon>
    </lineage>
</organism>
<comment type="similarity">
    <text evidence="1">Belongs to the LysR transcriptional regulatory family.</text>
</comment>
<keyword evidence="3" id="KW-0238">DNA-binding</keyword>
<feature type="domain" description="HTH lysR-type" evidence="5">
    <location>
        <begin position="34"/>
        <end position="91"/>
    </location>
</feature>